<gene>
    <name evidence="2" type="ORF">Ocin01_18841</name>
</gene>
<dbReference type="Gene3D" id="2.30.29.30">
    <property type="entry name" value="Pleckstrin-homology domain (PH domain)/Phosphotyrosine-binding domain (PTB)"/>
    <property type="match status" value="1"/>
</dbReference>
<reference evidence="2 3" key="1">
    <citation type="journal article" date="2016" name="Genome Biol. Evol.">
        <title>Gene Family Evolution Reflects Adaptation to Soil Environmental Stressors in the Genome of the Collembolan Orchesella cincta.</title>
        <authorList>
            <person name="Faddeeva-Vakhrusheva A."/>
            <person name="Derks M.F."/>
            <person name="Anvar S.Y."/>
            <person name="Agamennone V."/>
            <person name="Suring W."/>
            <person name="Smit S."/>
            <person name="van Straalen N.M."/>
            <person name="Roelofs D."/>
        </authorList>
    </citation>
    <scope>NUCLEOTIDE SEQUENCE [LARGE SCALE GENOMIC DNA]</scope>
    <source>
        <tissue evidence="2">Mixed pool</tissue>
    </source>
</reference>
<evidence type="ECO:0000313" key="2">
    <source>
        <dbReference type="EMBL" id="ODM87841.1"/>
    </source>
</evidence>
<keyword evidence="3" id="KW-1185">Reference proteome</keyword>
<dbReference type="SUPFAM" id="SSF50729">
    <property type="entry name" value="PH domain-like"/>
    <property type="match status" value="1"/>
</dbReference>
<dbReference type="EMBL" id="LJIJ01004565">
    <property type="protein sequence ID" value="ODM87841.1"/>
    <property type="molecule type" value="Genomic_DNA"/>
</dbReference>
<name>A0A1D2M4L1_ORCCI</name>
<comment type="caution">
    <text evidence="2">The sequence shown here is derived from an EMBL/GenBank/DDBJ whole genome shotgun (WGS) entry which is preliminary data.</text>
</comment>
<feature type="compositionally biased region" description="Acidic residues" evidence="1">
    <location>
        <begin position="74"/>
        <end position="91"/>
    </location>
</feature>
<dbReference type="OrthoDB" id="10062131at2759"/>
<evidence type="ECO:0000256" key="1">
    <source>
        <dbReference type="SAM" id="MobiDB-lite"/>
    </source>
</evidence>
<organism evidence="2 3">
    <name type="scientific">Orchesella cincta</name>
    <name type="common">Springtail</name>
    <name type="synonym">Podura cincta</name>
    <dbReference type="NCBI Taxonomy" id="48709"/>
    <lineage>
        <taxon>Eukaryota</taxon>
        <taxon>Metazoa</taxon>
        <taxon>Ecdysozoa</taxon>
        <taxon>Arthropoda</taxon>
        <taxon>Hexapoda</taxon>
        <taxon>Collembola</taxon>
        <taxon>Entomobryomorpha</taxon>
        <taxon>Entomobryoidea</taxon>
        <taxon>Orchesellidae</taxon>
        <taxon>Orchesellinae</taxon>
        <taxon>Orchesella</taxon>
    </lineage>
</organism>
<feature type="region of interest" description="Disordered" evidence="1">
    <location>
        <begin position="67"/>
        <end position="166"/>
    </location>
</feature>
<dbReference type="Proteomes" id="UP000094527">
    <property type="component" value="Unassembled WGS sequence"/>
</dbReference>
<proteinExistence type="predicted"/>
<feature type="compositionally biased region" description="Pro residues" evidence="1">
    <location>
        <begin position="112"/>
        <end position="125"/>
    </location>
</feature>
<protein>
    <submittedName>
        <fullName evidence="2">Nuclear pore complex protein Nup50</fullName>
    </submittedName>
</protein>
<dbReference type="InterPro" id="IPR011993">
    <property type="entry name" value="PH-like_dom_sf"/>
</dbReference>
<dbReference type="AlphaFoldDB" id="A0A1D2M4L1"/>
<accession>A0A1D2M4L1</accession>
<evidence type="ECO:0000313" key="3">
    <source>
        <dbReference type="Proteomes" id="UP000094527"/>
    </source>
</evidence>
<dbReference type="STRING" id="48709.A0A1D2M4L1"/>
<sequence>MSCRKELERLFDIKRLFPRIKDVLLVKDYLEYSWTLLEKSSGVALSGLSSLAELGVFSMTNFIKTSSAQREEGMETEEDGYLSTVPEEEEQQQTPAVPSQRPKRRLVEAARPPNPDYFAAPPPPSSGGFIGFGLPPPSSRDGNDSPSEAAQEEDKENEEPPKNEVVPVIEDDSVYSIKCKVFRMTDNQYKDKRKGNLYIKMLSEGKFQLVSAKDVMTFDVMGNKGKGMPILLRVKDEDAATELISQLKEFQRQSA</sequence>